<evidence type="ECO:0000256" key="1">
    <source>
        <dbReference type="ARBA" id="ARBA00021141"/>
    </source>
</evidence>
<dbReference type="PANTHER" id="PTHR48038:SF1">
    <property type="entry name" value="RIBONUCLEOPROTEIN RB97D"/>
    <property type="match status" value="1"/>
</dbReference>
<dbReference type="InParanoid" id="W4JPE5"/>
<evidence type="ECO:0000259" key="4">
    <source>
        <dbReference type="PROSITE" id="PS50102"/>
    </source>
</evidence>
<feature type="domain" description="RRM" evidence="4">
    <location>
        <begin position="2"/>
        <end position="83"/>
    </location>
</feature>
<gene>
    <name evidence="5" type="ORF">HETIRDRAFT_243615</name>
</gene>
<sequence>KNRLYVGNLHHTVDEHALIQIFSKYGKLSNLDYLFHKSGPLKGKPRGYAFVEYAEPLDADKALASAHNKLLRGRKLVVTYANQAPVYPSGPSSASGYRRNLNEAGRPTALSLLKSAGGREGTKDKIAIMEAKLRQLEQ</sequence>
<dbReference type="AlphaFoldDB" id="W4JPE5"/>
<dbReference type="GeneID" id="20668999"/>
<dbReference type="CDD" id="cd12355">
    <property type="entry name" value="RRM_RBM18"/>
    <property type="match status" value="1"/>
</dbReference>
<keyword evidence="6" id="KW-1185">Reference proteome</keyword>
<keyword evidence="3" id="KW-0694">RNA-binding</keyword>
<reference evidence="5 6" key="1">
    <citation type="journal article" date="2012" name="New Phytol.">
        <title>Insight into trade-off between wood decay and parasitism from the genome of a fungal forest pathogen.</title>
        <authorList>
            <person name="Olson A."/>
            <person name="Aerts A."/>
            <person name="Asiegbu F."/>
            <person name="Belbahri L."/>
            <person name="Bouzid O."/>
            <person name="Broberg A."/>
            <person name="Canback B."/>
            <person name="Coutinho P.M."/>
            <person name="Cullen D."/>
            <person name="Dalman K."/>
            <person name="Deflorio G."/>
            <person name="van Diepen L.T."/>
            <person name="Dunand C."/>
            <person name="Duplessis S."/>
            <person name="Durling M."/>
            <person name="Gonthier P."/>
            <person name="Grimwood J."/>
            <person name="Fossdal C.G."/>
            <person name="Hansson D."/>
            <person name="Henrissat B."/>
            <person name="Hietala A."/>
            <person name="Himmelstrand K."/>
            <person name="Hoffmeister D."/>
            <person name="Hogberg N."/>
            <person name="James T.Y."/>
            <person name="Karlsson M."/>
            <person name="Kohler A."/>
            <person name="Kues U."/>
            <person name="Lee Y.H."/>
            <person name="Lin Y.C."/>
            <person name="Lind M."/>
            <person name="Lindquist E."/>
            <person name="Lombard V."/>
            <person name="Lucas S."/>
            <person name="Lunden K."/>
            <person name="Morin E."/>
            <person name="Murat C."/>
            <person name="Park J."/>
            <person name="Raffaello T."/>
            <person name="Rouze P."/>
            <person name="Salamov A."/>
            <person name="Schmutz J."/>
            <person name="Solheim H."/>
            <person name="Stahlberg J."/>
            <person name="Velez H."/>
            <person name="de Vries R.P."/>
            <person name="Wiebenga A."/>
            <person name="Woodward S."/>
            <person name="Yakovlev I."/>
            <person name="Garbelotto M."/>
            <person name="Martin F."/>
            <person name="Grigoriev I.V."/>
            <person name="Stenlid J."/>
        </authorList>
    </citation>
    <scope>NUCLEOTIDE SEQUENCE [LARGE SCALE GENOMIC DNA]</scope>
    <source>
        <strain evidence="5 6">TC 32-1</strain>
    </source>
</reference>
<dbReference type="eggNOG" id="ENOG502RH7I">
    <property type="taxonomic scope" value="Eukaryota"/>
</dbReference>
<dbReference type="KEGG" id="hir:HETIRDRAFT_243615"/>
<dbReference type="InterPro" id="IPR039157">
    <property type="entry name" value="RBM18_RRM"/>
</dbReference>
<dbReference type="SUPFAM" id="SSF54928">
    <property type="entry name" value="RNA-binding domain, RBD"/>
    <property type="match status" value="1"/>
</dbReference>
<evidence type="ECO:0000313" key="6">
    <source>
        <dbReference type="Proteomes" id="UP000030671"/>
    </source>
</evidence>
<accession>W4JPE5</accession>
<dbReference type="HOGENOM" id="CLU_066926_1_0_1"/>
<evidence type="ECO:0000256" key="3">
    <source>
        <dbReference type="PROSITE-ProRule" id="PRU00176"/>
    </source>
</evidence>
<dbReference type="Gene3D" id="3.30.70.330">
    <property type="match status" value="1"/>
</dbReference>
<dbReference type="SMART" id="SM00360">
    <property type="entry name" value="RRM"/>
    <property type="match status" value="1"/>
</dbReference>
<dbReference type="GO" id="GO:0003723">
    <property type="term" value="F:RNA binding"/>
    <property type="evidence" value="ECO:0007669"/>
    <property type="project" value="UniProtKB-UniRule"/>
</dbReference>
<dbReference type="RefSeq" id="XP_009552824.1">
    <property type="nucleotide sequence ID" value="XM_009554529.1"/>
</dbReference>
<dbReference type="PANTHER" id="PTHR48038">
    <property type="entry name" value="RIBONUCLEOPROTEIN RB97D"/>
    <property type="match status" value="1"/>
</dbReference>
<feature type="non-terminal residue" evidence="5">
    <location>
        <position position="1"/>
    </location>
</feature>
<dbReference type="EMBL" id="KI925466">
    <property type="protein sequence ID" value="ETW75403.1"/>
    <property type="molecule type" value="Genomic_DNA"/>
</dbReference>
<feature type="non-terminal residue" evidence="5">
    <location>
        <position position="138"/>
    </location>
</feature>
<dbReference type="PROSITE" id="PS50102">
    <property type="entry name" value="RRM"/>
    <property type="match status" value="1"/>
</dbReference>
<protein>
    <recommendedName>
        <fullName evidence="1">Probable RNA-binding protein 18</fullName>
    </recommendedName>
    <alternativeName>
        <fullName evidence="2">RNA-binding motif protein 18</fullName>
    </alternativeName>
</protein>
<proteinExistence type="predicted"/>
<dbReference type="InterPro" id="IPR035979">
    <property type="entry name" value="RBD_domain_sf"/>
</dbReference>
<evidence type="ECO:0000256" key="2">
    <source>
        <dbReference type="ARBA" id="ARBA00030780"/>
    </source>
</evidence>
<dbReference type="Proteomes" id="UP000030671">
    <property type="component" value="Unassembled WGS sequence"/>
</dbReference>
<evidence type="ECO:0000313" key="5">
    <source>
        <dbReference type="EMBL" id="ETW75403.1"/>
    </source>
</evidence>
<name>W4JPE5_HETIT</name>
<dbReference type="Pfam" id="PF00076">
    <property type="entry name" value="RRM_1"/>
    <property type="match status" value="1"/>
</dbReference>
<organism evidence="5 6">
    <name type="scientific">Heterobasidion irregulare (strain TC 32-1)</name>
    <dbReference type="NCBI Taxonomy" id="747525"/>
    <lineage>
        <taxon>Eukaryota</taxon>
        <taxon>Fungi</taxon>
        <taxon>Dikarya</taxon>
        <taxon>Basidiomycota</taxon>
        <taxon>Agaricomycotina</taxon>
        <taxon>Agaricomycetes</taxon>
        <taxon>Russulales</taxon>
        <taxon>Bondarzewiaceae</taxon>
        <taxon>Heterobasidion</taxon>
        <taxon>Heterobasidion annosum species complex</taxon>
    </lineage>
</organism>
<dbReference type="OrthoDB" id="6730379at2759"/>
<dbReference type="InterPro" id="IPR012677">
    <property type="entry name" value="Nucleotide-bd_a/b_plait_sf"/>
</dbReference>
<dbReference type="InterPro" id="IPR000504">
    <property type="entry name" value="RRM_dom"/>
</dbReference>